<feature type="region of interest" description="Disordered" evidence="1">
    <location>
        <begin position="1"/>
        <end position="29"/>
    </location>
</feature>
<comment type="caution">
    <text evidence="3">The sequence shown here is derived from an EMBL/GenBank/DDBJ whole genome shotgun (WGS) entry which is preliminary data.</text>
</comment>
<dbReference type="InterPro" id="IPR039040">
    <property type="entry name" value="NAB_fam"/>
</dbReference>
<feature type="region of interest" description="Disordered" evidence="1">
    <location>
        <begin position="53"/>
        <end position="76"/>
    </location>
</feature>
<dbReference type="PANTHER" id="PTHR12623:SF10">
    <property type="entry name" value="NGFI-A-BINDING PROTEIN HOMOLOG"/>
    <property type="match status" value="1"/>
</dbReference>
<proteinExistence type="predicted"/>
<feature type="compositionally biased region" description="Low complexity" evidence="1">
    <location>
        <begin position="16"/>
        <end position="29"/>
    </location>
</feature>
<organism evidence="3 4">
    <name type="scientific">Trichogramma kaykai</name>
    <dbReference type="NCBI Taxonomy" id="54128"/>
    <lineage>
        <taxon>Eukaryota</taxon>
        <taxon>Metazoa</taxon>
        <taxon>Ecdysozoa</taxon>
        <taxon>Arthropoda</taxon>
        <taxon>Hexapoda</taxon>
        <taxon>Insecta</taxon>
        <taxon>Pterygota</taxon>
        <taxon>Neoptera</taxon>
        <taxon>Endopterygota</taxon>
        <taxon>Hymenoptera</taxon>
        <taxon>Apocrita</taxon>
        <taxon>Proctotrupomorpha</taxon>
        <taxon>Chalcidoidea</taxon>
        <taxon>Trichogrammatidae</taxon>
        <taxon>Trichogramma</taxon>
    </lineage>
</organism>
<protein>
    <recommendedName>
        <fullName evidence="2">Nab N-terminal domain-containing protein</fullName>
    </recommendedName>
</protein>
<evidence type="ECO:0000313" key="4">
    <source>
        <dbReference type="Proteomes" id="UP001627154"/>
    </source>
</evidence>
<reference evidence="3 4" key="1">
    <citation type="journal article" date="2024" name="bioRxiv">
        <title>A reference genome for Trichogramma kaykai: A tiny desert-dwelling parasitoid wasp with competing sex-ratio distorters.</title>
        <authorList>
            <person name="Culotta J."/>
            <person name="Lindsey A.R."/>
        </authorList>
    </citation>
    <scope>NUCLEOTIDE SEQUENCE [LARGE SCALE GENOMIC DNA]</scope>
    <source>
        <strain evidence="3 4">KSX58</strain>
    </source>
</reference>
<sequence length="239" mass="25552">MQDETAPAACCSPLGSQQQQQQQQQSVQVVASSSSASTGIVADVFSQAGAGGLQLRSSQSTGSSSNSHNSQAPPLRILGRNINGTVVQTSMPQNEAELQLYRVMQRASLLSYYDTLLEMGGDDVQQLCDAGEEEFLEIMALVGMASKPLHVRRLQKALQEWLTNPAMFQTPVVPTNSATSGSGGVGVLPGSQVAKVQQQQQQQQQQPSPAPYPSSSLPSNSSSNSSRAWWPTRRRCCSL</sequence>
<dbReference type="Proteomes" id="UP001627154">
    <property type="component" value="Unassembled WGS sequence"/>
</dbReference>
<keyword evidence="4" id="KW-1185">Reference proteome</keyword>
<feature type="compositionally biased region" description="Low complexity" evidence="1">
    <location>
        <begin position="188"/>
        <end position="226"/>
    </location>
</feature>
<feature type="compositionally biased region" description="Low complexity" evidence="1">
    <location>
        <begin position="57"/>
        <end position="71"/>
    </location>
</feature>
<accession>A0ABD2X8B5</accession>
<feature type="domain" description="Nab N-terminal" evidence="2">
    <location>
        <begin position="91"/>
        <end position="169"/>
    </location>
</feature>
<dbReference type="Pfam" id="PF04904">
    <property type="entry name" value="SAM_NCD1"/>
    <property type="match status" value="1"/>
</dbReference>
<dbReference type="AlphaFoldDB" id="A0ABD2X8B5"/>
<gene>
    <name evidence="3" type="ORF">TKK_005500</name>
</gene>
<dbReference type="PANTHER" id="PTHR12623">
    <property type="entry name" value="NGFI-A BINDING PROTEIN"/>
    <property type="match status" value="1"/>
</dbReference>
<dbReference type="InterPro" id="IPR006988">
    <property type="entry name" value="Nab_N"/>
</dbReference>
<feature type="region of interest" description="Disordered" evidence="1">
    <location>
        <begin position="173"/>
        <end position="239"/>
    </location>
</feature>
<evidence type="ECO:0000313" key="3">
    <source>
        <dbReference type="EMBL" id="KAL3401371.1"/>
    </source>
</evidence>
<name>A0ABD2X8B5_9HYME</name>
<evidence type="ECO:0000259" key="2">
    <source>
        <dbReference type="Pfam" id="PF04904"/>
    </source>
</evidence>
<dbReference type="EMBL" id="JBJJXI010000046">
    <property type="protein sequence ID" value="KAL3401371.1"/>
    <property type="molecule type" value="Genomic_DNA"/>
</dbReference>
<evidence type="ECO:0000256" key="1">
    <source>
        <dbReference type="SAM" id="MobiDB-lite"/>
    </source>
</evidence>